<dbReference type="PANTHER" id="PTHR35807">
    <property type="entry name" value="TRANSCRIPTIONAL REGULATOR REDD-RELATED"/>
    <property type="match status" value="1"/>
</dbReference>
<dbReference type="Gene3D" id="1.25.40.10">
    <property type="entry name" value="Tetratricopeptide repeat domain"/>
    <property type="match status" value="2"/>
</dbReference>
<organism evidence="2 3">
    <name type="scientific">Dictyobacter alpinus</name>
    <dbReference type="NCBI Taxonomy" id="2014873"/>
    <lineage>
        <taxon>Bacteria</taxon>
        <taxon>Bacillati</taxon>
        <taxon>Chloroflexota</taxon>
        <taxon>Ktedonobacteria</taxon>
        <taxon>Ktedonobacterales</taxon>
        <taxon>Dictyobacteraceae</taxon>
        <taxon>Dictyobacter</taxon>
    </lineage>
</organism>
<sequence>MAEVQYEMQERDRTGSPIVRIWLYGICTIEWMDPVTGEALSRPDLSRGGRDHAAAFSLLKLLLCQPQRRAHRDWIMEQFWPEGGRNAATHRLENIFSVLRKMVCHPVTGESLLRSFRGGKENGMIYQLAEASQLWLDTDAQAWNVEQAARMERFGDDAQPFWERAYALGKRGSFLPDDRYVDWAVQRRKEVEGYYRQTIHALARLYVARYGTAGASESLLVLRTYWQQYPKDEDALRLLMQVLSQQERYQEAVEYYDQLCDFLQEDDDQPDERTKDIAEYCRTKQIQYGSVAFSERGKQSQQHILAFPFPLAVQDTLEISHVLDGAFPLNTSRRAMLQQIVGWVGATAFSPQSSVNMNVSCSFSPSTSATVKRHSLQKISTETLNDFSQLTETCRSLSEGNELKTAERVLWSYLPQVETLAQVQSPYQKIAAAITSQVYVLAASLVGHHSDLQSRQSCSERAIWYAECAQDVELHVAALRQLAVTFDYLALPKNVLQTYQRALPHLKHVSPRLQACIYSALSGVYAQLQHEEEAHQFMGLAYEKYPEDKQNEPGYLRTINASYHTLILWDGLNHLELGQPLKAHNILQQIPTMGPTEQIPERIRVEFLNYQARALMAVGDLEQACAYIETAVEASTAIGSRKRFQESFAVFQQMKDVWPTEMRIHELRDLFLQRMINHME</sequence>
<dbReference type="Pfam" id="PF03704">
    <property type="entry name" value="BTAD"/>
    <property type="match status" value="1"/>
</dbReference>
<dbReference type="Proteomes" id="UP000287171">
    <property type="component" value="Unassembled WGS sequence"/>
</dbReference>
<dbReference type="GO" id="GO:0006355">
    <property type="term" value="P:regulation of DNA-templated transcription"/>
    <property type="evidence" value="ECO:0007669"/>
    <property type="project" value="InterPro"/>
</dbReference>
<dbReference type="Gene3D" id="1.10.10.10">
    <property type="entry name" value="Winged helix-like DNA-binding domain superfamily/Winged helix DNA-binding domain"/>
    <property type="match status" value="1"/>
</dbReference>
<proteinExistence type="predicted"/>
<dbReference type="PANTHER" id="PTHR35807:SF2">
    <property type="entry name" value="TRANSCRIPTIONAL ACTIVATOR DOMAIN"/>
    <property type="match status" value="1"/>
</dbReference>
<dbReference type="InterPro" id="IPR011990">
    <property type="entry name" value="TPR-like_helical_dom_sf"/>
</dbReference>
<name>A0A402BDT4_9CHLR</name>
<evidence type="ECO:0000313" key="2">
    <source>
        <dbReference type="EMBL" id="GCE29460.1"/>
    </source>
</evidence>
<comment type="caution">
    <text evidence="2">The sequence shown here is derived from an EMBL/GenBank/DDBJ whole genome shotgun (WGS) entry which is preliminary data.</text>
</comment>
<evidence type="ECO:0000259" key="1">
    <source>
        <dbReference type="SMART" id="SM01043"/>
    </source>
</evidence>
<evidence type="ECO:0000313" key="3">
    <source>
        <dbReference type="Proteomes" id="UP000287171"/>
    </source>
</evidence>
<dbReference type="EMBL" id="BIFT01000002">
    <property type="protein sequence ID" value="GCE29460.1"/>
    <property type="molecule type" value="Genomic_DNA"/>
</dbReference>
<gene>
    <name evidence="2" type="ORF">KDA_49440</name>
</gene>
<dbReference type="AlphaFoldDB" id="A0A402BDT4"/>
<dbReference type="SUPFAM" id="SSF46894">
    <property type="entry name" value="C-terminal effector domain of the bipartite response regulators"/>
    <property type="match status" value="1"/>
</dbReference>
<reference evidence="3" key="1">
    <citation type="submission" date="2018-12" db="EMBL/GenBank/DDBJ databases">
        <title>Tengunoibacter tsumagoiensis gen. nov., sp. nov., Dictyobacter kobayashii sp. nov., D. alpinus sp. nov., and D. joshuensis sp. nov. and description of Dictyobacteraceae fam. nov. within the order Ktedonobacterales isolated from Tengu-no-mugimeshi.</title>
        <authorList>
            <person name="Wang C.M."/>
            <person name="Zheng Y."/>
            <person name="Sakai Y."/>
            <person name="Toyoda A."/>
            <person name="Minakuchi Y."/>
            <person name="Abe K."/>
            <person name="Yokota A."/>
            <person name="Yabe S."/>
        </authorList>
    </citation>
    <scope>NUCLEOTIDE SEQUENCE [LARGE SCALE GENOMIC DNA]</scope>
    <source>
        <strain evidence="3">Uno16</strain>
    </source>
</reference>
<accession>A0A402BDT4</accession>
<dbReference type="SUPFAM" id="SSF48452">
    <property type="entry name" value="TPR-like"/>
    <property type="match status" value="2"/>
</dbReference>
<dbReference type="InterPro" id="IPR036388">
    <property type="entry name" value="WH-like_DNA-bd_sf"/>
</dbReference>
<dbReference type="GO" id="GO:0003677">
    <property type="term" value="F:DNA binding"/>
    <property type="evidence" value="ECO:0007669"/>
    <property type="project" value="InterPro"/>
</dbReference>
<dbReference type="InterPro" id="IPR051677">
    <property type="entry name" value="AfsR-DnrI-RedD_regulator"/>
</dbReference>
<dbReference type="InterPro" id="IPR005158">
    <property type="entry name" value="BTAD"/>
</dbReference>
<keyword evidence="3" id="KW-1185">Reference proteome</keyword>
<protein>
    <recommendedName>
        <fullName evidence="1">Bacterial transcriptional activator domain-containing protein</fullName>
    </recommendedName>
</protein>
<dbReference type="InterPro" id="IPR016032">
    <property type="entry name" value="Sig_transdc_resp-reg_C-effctor"/>
</dbReference>
<dbReference type="OrthoDB" id="164497at2"/>
<feature type="domain" description="Bacterial transcriptional activator" evidence="1">
    <location>
        <begin position="156"/>
        <end position="282"/>
    </location>
</feature>
<dbReference type="SMART" id="SM01043">
    <property type="entry name" value="BTAD"/>
    <property type="match status" value="1"/>
</dbReference>